<proteinExistence type="predicted"/>
<organism evidence="2">
    <name type="scientific">Propionibacterium freudenreichii subsp. freudenreichii</name>
    <dbReference type="NCBI Taxonomy" id="66712"/>
    <lineage>
        <taxon>Bacteria</taxon>
        <taxon>Bacillati</taxon>
        <taxon>Actinomycetota</taxon>
        <taxon>Actinomycetes</taxon>
        <taxon>Propionibacteriales</taxon>
        <taxon>Propionibacteriaceae</taxon>
        <taxon>Propionibacterium</taxon>
    </lineage>
</organism>
<accession>A0A068VTJ1</accession>
<dbReference type="Pfam" id="PF13302">
    <property type="entry name" value="Acetyltransf_3"/>
    <property type="match status" value="1"/>
</dbReference>
<dbReference type="PANTHER" id="PTHR43610">
    <property type="entry name" value="BLL6696 PROTEIN"/>
    <property type="match status" value="1"/>
</dbReference>
<dbReference type="KEGG" id="pfre:RM25_1444"/>
<dbReference type="SUPFAM" id="SSF55729">
    <property type="entry name" value="Acyl-CoA N-acyltransferases (Nat)"/>
    <property type="match status" value="1"/>
</dbReference>
<name>A0A068VTJ1_PROFF</name>
<feature type="domain" description="N-acetyltransferase" evidence="1">
    <location>
        <begin position="16"/>
        <end position="147"/>
    </location>
</feature>
<dbReference type="AlphaFoldDB" id="A0A068VTJ1"/>
<dbReference type="GeneID" id="61221843"/>
<dbReference type="Gene3D" id="3.40.630.30">
    <property type="match status" value="1"/>
</dbReference>
<evidence type="ECO:0000313" key="2">
    <source>
        <dbReference type="EMBL" id="CEP27450.1"/>
    </source>
</evidence>
<dbReference type="RefSeq" id="WP_013161391.1">
    <property type="nucleotide sequence ID" value="NZ_CP010341.1"/>
</dbReference>
<keyword evidence="2" id="KW-0012">Acyltransferase</keyword>
<dbReference type="EC" id="2.3.1.-" evidence="2"/>
<dbReference type="PATRIC" id="fig|66712.6.peg.1474"/>
<gene>
    <name evidence="2" type="ORF">PFCIRM138_01655</name>
</gene>
<protein>
    <submittedName>
        <fullName evidence="2">Acetyltransferase</fullName>
        <ecNumber evidence="2">2.3.1.-</ecNumber>
    </submittedName>
</protein>
<dbReference type="InterPro" id="IPR000182">
    <property type="entry name" value="GNAT_dom"/>
</dbReference>
<dbReference type="PANTHER" id="PTHR43610:SF1">
    <property type="entry name" value="N-ACETYLTRANSFERASE DOMAIN-CONTAINING PROTEIN"/>
    <property type="match status" value="1"/>
</dbReference>
<sequence length="178" mass="20239">MLQWPFPQTSFVSGDLTIERWDAQRDMDRLWRALQAPEVWQFNPRGVPLDAQDLARRMGQRTDGPERLTWTVVLRGEVVGTTSHFRAGEAVEIGATYLTPSTWGTGLNLRVKRVMVTMARSNDASGIIFRADDLDERSNKALLKLGASFTHKSAEKVLRADGTRRITRFYRLDNDTCI</sequence>
<reference evidence="2" key="1">
    <citation type="submission" date="2014-08" db="EMBL/GenBank/DDBJ databases">
        <authorList>
            <person name="Falentin Helene"/>
        </authorList>
    </citation>
    <scope>NUCLEOTIDE SEQUENCE</scope>
</reference>
<dbReference type="InterPro" id="IPR016181">
    <property type="entry name" value="Acyl_CoA_acyltransferase"/>
</dbReference>
<dbReference type="GO" id="GO:0016747">
    <property type="term" value="F:acyltransferase activity, transferring groups other than amino-acyl groups"/>
    <property type="evidence" value="ECO:0007669"/>
    <property type="project" value="InterPro"/>
</dbReference>
<keyword evidence="2" id="KW-0808">Transferase</keyword>
<dbReference type="EMBL" id="LM676436">
    <property type="protein sequence ID" value="CEP27450.1"/>
    <property type="molecule type" value="Genomic_DNA"/>
</dbReference>
<evidence type="ECO:0000259" key="1">
    <source>
        <dbReference type="Pfam" id="PF13302"/>
    </source>
</evidence>